<evidence type="ECO:0000259" key="1">
    <source>
        <dbReference type="Pfam" id="PF02254"/>
    </source>
</evidence>
<dbReference type="Gene3D" id="3.40.50.720">
    <property type="entry name" value="NAD(P)-binding Rossmann-like Domain"/>
    <property type="match status" value="1"/>
</dbReference>
<dbReference type="GO" id="GO:0006813">
    <property type="term" value="P:potassium ion transport"/>
    <property type="evidence" value="ECO:0007669"/>
    <property type="project" value="InterPro"/>
</dbReference>
<protein>
    <submittedName>
        <fullName evidence="2">NAD-binding protein</fullName>
    </submittedName>
</protein>
<dbReference type="AlphaFoldDB" id="A0A8J6Q846"/>
<organism evidence="2 3">
    <name type="scientific">Aestuariibaculum marinum</name>
    <dbReference type="NCBI Taxonomy" id="2683592"/>
    <lineage>
        <taxon>Bacteria</taxon>
        <taxon>Pseudomonadati</taxon>
        <taxon>Bacteroidota</taxon>
        <taxon>Flavobacteriia</taxon>
        <taxon>Flavobacteriales</taxon>
        <taxon>Flavobacteriaceae</taxon>
    </lineage>
</organism>
<dbReference type="InterPro" id="IPR036291">
    <property type="entry name" value="NAD(P)-bd_dom_sf"/>
</dbReference>
<dbReference type="EMBL" id="JACVXD010000002">
    <property type="protein sequence ID" value="MBD0823296.1"/>
    <property type="molecule type" value="Genomic_DNA"/>
</dbReference>
<name>A0A8J6Q846_9FLAO</name>
<dbReference type="InterPro" id="IPR003148">
    <property type="entry name" value="RCK_N"/>
</dbReference>
<dbReference type="Pfam" id="PF02254">
    <property type="entry name" value="TrkA_N"/>
    <property type="match status" value="1"/>
</dbReference>
<gene>
    <name evidence="2" type="ORF">ICJ85_04620</name>
</gene>
<evidence type="ECO:0000313" key="2">
    <source>
        <dbReference type="EMBL" id="MBD0823296.1"/>
    </source>
</evidence>
<evidence type="ECO:0000313" key="3">
    <source>
        <dbReference type="Proteomes" id="UP000621516"/>
    </source>
</evidence>
<reference evidence="2 3" key="1">
    <citation type="journal article" date="2018" name="J. Microbiol.">
        <title>Aestuariibaculum marinum sp. nov., a marine bacterium isolated from seawater in South Korea.</title>
        <authorList>
            <person name="Choi J."/>
            <person name="Lee D."/>
            <person name="Jang J.H."/>
            <person name="Cha S."/>
            <person name="Seo T."/>
        </authorList>
    </citation>
    <scope>NUCLEOTIDE SEQUENCE [LARGE SCALE GENOMIC DNA]</scope>
    <source>
        <strain evidence="2 3">IP7</strain>
    </source>
</reference>
<dbReference type="SUPFAM" id="SSF51735">
    <property type="entry name" value="NAD(P)-binding Rossmann-fold domains"/>
    <property type="match status" value="1"/>
</dbReference>
<dbReference type="Proteomes" id="UP000621516">
    <property type="component" value="Unassembled WGS sequence"/>
</dbReference>
<sequence>MIFIDANKTLSEQAESKGFKCIHGNVLEEATLLEASAKDFRTFIALTENTEINLLASQLANDNFYVPEKYVVISPNENNEGAGVNLLGAASTLFASRTDIKPWIEKIQSSNYNEVETKITKETTTRLWVKSQLQKNNQVLPLVILDINGNKRPFGYNDTLEANEIVIYIE</sequence>
<feature type="domain" description="RCK N-terminal" evidence="1">
    <location>
        <begin position="2"/>
        <end position="79"/>
    </location>
</feature>
<accession>A0A8J6Q846</accession>
<comment type="caution">
    <text evidence="2">The sequence shown here is derived from an EMBL/GenBank/DDBJ whole genome shotgun (WGS) entry which is preliminary data.</text>
</comment>
<keyword evidence="3" id="KW-1185">Reference proteome</keyword>
<proteinExistence type="predicted"/>